<evidence type="ECO:0000313" key="1">
    <source>
        <dbReference type="EMBL" id="VXA87689.1"/>
    </source>
</evidence>
<proteinExistence type="predicted"/>
<dbReference type="EMBL" id="CABWLC010000018">
    <property type="protein sequence ID" value="VXA87689.1"/>
    <property type="molecule type" value="Genomic_DNA"/>
</dbReference>
<accession>A0A653L7Q7</accession>
<dbReference type="Proteomes" id="UP000439123">
    <property type="component" value="Unassembled WGS sequence"/>
</dbReference>
<reference evidence="1 2" key="1">
    <citation type="submission" date="2019-10" db="EMBL/GenBank/DDBJ databases">
        <authorList>
            <person name="Karimi E."/>
        </authorList>
    </citation>
    <scope>NUCLEOTIDE SEQUENCE [LARGE SCALE GENOMIC DNA]</scope>
    <source>
        <strain evidence="1">Aeromonas sp. 8C</strain>
    </source>
</reference>
<gene>
    <name evidence="1" type="ORF">AERO8C_50317</name>
</gene>
<sequence>MLCPHTLTAGQKGHSNAMGLYSQGLITTMWAIPPPSLL</sequence>
<protein>
    <submittedName>
        <fullName evidence="1">Uncharacterized protein</fullName>
    </submittedName>
</protein>
<organism evidence="1 2">
    <name type="scientific">Aeromonas veronii</name>
    <dbReference type="NCBI Taxonomy" id="654"/>
    <lineage>
        <taxon>Bacteria</taxon>
        <taxon>Pseudomonadati</taxon>
        <taxon>Pseudomonadota</taxon>
        <taxon>Gammaproteobacteria</taxon>
        <taxon>Aeromonadales</taxon>
        <taxon>Aeromonadaceae</taxon>
        <taxon>Aeromonas</taxon>
    </lineage>
</organism>
<evidence type="ECO:0000313" key="2">
    <source>
        <dbReference type="Proteomes" id="UP000439123"/>
    </source>
</evidence>
<dbReference type="AlphaFoldDB" id="A0A653L7Q7"/>
<name>A0A653L7Q7_AERVE</name>